<dbReference type="Gene3D" id="3.40.50.300">
    <property type="entry name" value="P-loop containing nucleotide triphosphate hydrolases"/>
    <property type="match status" value="1"/>
</dbReference>
<dbReference type="SUPFAM" id="SSF52540">
    <property type="entry name" value="P-loop containing nucleoside triphosphate hydrolases"/>
    <property type="match status" value="1"/>
</dbReference>
<keyword evidence="2" id="KW-0378">Hydrolase</keyword>
<dbReference type="PANTHER" id="PTHR35205">
    <property type="entry name" value="NB-ARC AND TPR DOMAIN PROTEIN"/>
    <property type="match status" value="1"/>
</dbReference>
<reference evidence="2" key="1">
    <citation type="journal article" date="2023" name="Mol. Phylogenet. Evol.">
        <title>Genome-scale phylogeny and comparative genomics of the fungal order Sordariales.</title>
        <authorList>
            <person name="Hensen N."/>
            <person name="Bonometti L."/>
            <person name="Westerberg I."/>
            <person name="Brannstrom I.O."/>
            <person name="Guillou S."/>
            <person name="Cros-Aarteil S."/>
            <person name="Calhoun S."/>
            <person name="Haridas S."/>
            <person name="Kuo A."/>
            <person name="Mondo S."/>
            <person name="Pangilinan J."/>
            <person name="Riley R."/>
            <person name="LaButti K."/>
            <person name="Andreopoulos B."/>
            <person name="Lipzen A."/>
            <person name="Chen C."/>
            <person name="Yan M."/>
            <person name="Daum C."/>
            <person name="Ng V."/>
            <person name="Clum A."/>
            <person name="Steindorff A."/>
            <person name="Ohm R.A."/>
            <person name="Martin F."/>
            <person name="Silar P."/>
            <person name="Natvig D.O."/>
            <person name="Lalanne C."/>
            <person name="Gautier V."/>
            <person name="Ament-Velasquez S.L."/>
            <person name="Kruys A."/>
            <person name="Hutchinson M.I."/>
            <person name="Powell A.J."/>
            <person name="Barry K."/>
            <person name="Miller A.N."/>
            <person name="Grigoriev I.V."/>
            <person name="Debuchy R."/>
            <person name="Gladieux P."/>
            <person name="Hiltunen Thoren M."/>
            <person name="Johannesson H."/>
        </authorList>
    </citation>
    <scope>NUCLEOTIDE SEQUENCE</scope>
    <source>
        <strain evidence="2">CBS 958.72</strain>
    </source>
</reference>
<feature type="non-terminal residue" evidence="2">
    <location>
        <position position="1"/>
    </location>
</feature>
<comment type="caution">
    <text evidence="2">The sequence shown here is derived from an EMBL/GenBank/DDBJ whole genome shotgun (WGS) entry which is preliminary data.</text>
</comment>
<dbReference type="Pfam" id="PF25000">
    <property type="entry name" value="DUF7779"/>
    <property type="match status" value="1"/>
</dbReference>
<evidence type="ECO:0000313" key="2">
    <source>
        <dbReference type="EMBL" id="KAK3366643.1"/>
    </source>
</evidence>
<dbReference type="GO" id="GO:0016787">
    <property type="term" value="F:hydrolase activity"/>
    <property type="evidence" value="ECO:0007669"/>
    <property type="project" value="UniProtKB-KW"/>
</dbReference>
<dbReference type="EMBL" id="JAULSN010000007">
    <property type="protein sequence ID" value="KAK3366643.1"/>
    <property type="molecule type" value="Genomic_DNA"/>
</dbReference>
<protein>
    <submittedName>
        <fullName evidence="2">P-loop containing nucleoside triphosphate hydrolase protein</fullName>
    </submittedName>
</protein>
<evidence type="ECO:0000313" key="3">
    <source>
        <dbReference type="Proteomes" id="UP001287356"/>
    </source>
</evidence>
<proteinExistence type="predicted"/>
<name>A0AAE0N1G4_9PEZI</name>
<dbReference type="PANTHER" id="PTHR35205:SF1">
    <property type="entry name" value="ZU5 DOMAIN-CONTAINING PROTEIN"/>
    <property type="match status" value="1"/>
</dbReference>
<keyword evidence="3" id="KW-1185">Reference proteome</keyword>
<accession>A0AAE0N1G4</accession>
<sequence>QPQKVPQLPYHSFGRHPRNPNFFGRQDITEKLDGFLLPSQAAGGPGARSAAMGITKSCAICGIGGMGKTQIALEYEHSRRSEFDAIMLVQADARTSISASFGTIAVALGLAGESESSDLAVSFSIAMQWLSNPVKPAVTARSTLTPPPERADNALVEATWLVIFHNADTIDLLSEFWPSSASTGSVLITTRDPAGRDFCLDNGIMLQPLSVEDAVRFFVEQLNLDSDGHTRFDSESDVGSFVERFGGLPLALVQDASLIRRRQMTVDEFSQLSRRGLKPTGLANYQASQSDGGYQHSIFTVWTFETLEEATKSLLNVMSLMDPFAIQEAILQPQEENTHQLAGSVPSPYPTDIRAYVAARSELVKAFLISRSLPSRHVELHPLVQEVVWAGMDEEQLRTHFCTAVALIHAAWPSEVVK</sequence>
<dbReference type="InterPro" id="IPR027417">
    <property type="entry name" value="P-loop_NTPase"/>
</dbReference>
<organism evidence="2 3">
    <name type="scientific">Lasiosphaeria ovina</name>
    <dbReference type="NCBI Taxonomy" id="92902"/>
    <lineage>
        <taxon>Eukaryota</taxon>
        <taxon>Fungi</taxon>
        <taxon>Dikarya</taxon>
        <taxon>Ascomycota</taxon>
        <taxon>Pezizomycotina</taxon>
        <taxon>Sordariomycetes</taxon>
        <taxon>Sordariomycetidae</taxon>
        <taxon>Sordariales</taxon>
        <taxon>Lasiosphaeriaceae</taxon>
        <taxon>Lasiosphaeria</taxon>
    </lineage>
</organism>
<reference evidence="2" key="2">
    <citation type="submission" date="2023-06" db="EMBL/GenBank/DDBJ databases">
        <authorList>
            <consortium name="Lawrence Berkeley National Laboratory"/>
            <person name="Haridas S."/>
            <person name="Hensen N."/>
            <person name="Bonometti L."/>
            <person name="Westerberg I."/>
            <person name="Brannstrom I.O."/>
            <person name="Guillou S."/>
            <person name="Cros-Aarteil S."/>
            <person name="Calhoun S."/>
            <person name="Kuo A."/>
            <person name="Mondo S."/>
            <person name="Pangilinan J."/>
            <person name="Riley R."/>
            <person name="Labutti K."/>
            <person name="Andreopoulos B."/>
            <person name="Lipzen A."/>
            <person name="Chen C."/>
            <person name="Yanf M."/>
            <person name="Daum C."/>
            <person name="Ng V."/>
            <person name="Clum A."/>
            <person name="Steindorff A."/>
            <person name="Ohm R."/>
            <person name="Martin F."/>
            <person name="Silar P."/>
            <person name="Natvig D."/>
            <person name="Lalanne C."/>
            <person name="Gautier V."/>
            <person name="Ament-Velasquez S.L."/>
            <person name="Kruys A."/>
            <person name="Hutchinson M.I."/>
            <person name="Powell A.J."/>
            <person name="Barry K."/>
            <person name="Miller A.N."/>
            <person name="Grigoriev I.V."/>
            <person name="Debuchy R."/>
            <person name="Gladieux P."/>
            <person name="Thoren M.H."/>
            <person name="Johannesson H."/>
        </authorList>
    </citation>
    <scope>NUCLEOTIDE SEQUENCE</scope>
    <source>
        <strain evidence="2">CBS 958.72</strain>
    </source>
</reference>
<dbReference type="InterPro" id="IPR056681">
    <property type="entry name" value="DUF7779"/>
</dbReference>
<dbReference type="GO" id="GO:0043531">
    <property type="term" value="F:ADP binding"/>
    <property type="evidence" value="ECO:0007669"/>
    <property type="project" value="InterPro"/>
</dbReference>
<dbReference type="AlphaFoldDB" id="A0AAE0N1G4"/>
<evidence type="ECO:0000259" key="1">
    <source>
        <dbReference type="Pfam" id="PF25000"/>
    </source>
</evidence>
<gene>
    <name evidence="2" type="ORF">B0T24DRAFT_507996</name>
</gene>
<dbReference type="Proteomes" id="UP001287356">
    <property type="component" value="Unassembled WGS sequence"/>
</dbReference>
<feature type="domain" description="DUF7779" evidence="1">
    <location>
        <begin position="302"/>
        <end position="396"/>
    </location>
</feature>
<feature type="non-terminal residue" evidence="2">
    <location>
        <position position="418"/>
    </location>
</feature>